<dbReference type="InterPro" id="IPR045351">
    <property type="entry name" value="DUF6531"/>
</dbReference>
<name>A0A4R3XTR8_9PROT</name>
<accession>A0A4R3XTR8</accession>
<reference evidence="4 5" key="1">
    <citation type="submission" date="2019-03" db="EMBL/GenBank/DDBJ databases">
        <title>Genomic Encyclopedia of Type Strains, Phase IV (KMG-IV): sequencing the most valuable type-strain genomes for metagenomic binning, comparative biology and taxonomic classification.</title>
        <authorList>
            <person name="Goeker M."/>
        </authorList>
    </citation>
    <scope>NUCLEOTIDE SEQUENCE [LARGE SCALE GENOMIC DNA]</scope>
    <source>
        <strain evidence="4 5">DSM 100309</strain>
    </source>
</reference>
<organism evidence="4 5">
    <name type="scientific">Sulfurirhabdus autotrophica</name>
    <dbReference type="NCBI Taxonomy" id="1706046"/>
    <lineage>
        <taxon>Bacteria</taxon>
        <taxon>Pseudomonadati</taxon>
        <taxon>Pseudomonadota</taxon>
        <taxon>Betaproteobacteria</taxon>
        <taxon>Nitrosomonadales</taxon>
        <taxon>Sulfuricellaceae</taxon>
        <taxon>Sulfurirhabdus</taxon>
    </lineage>
</organism>
<feature type="domain" description="DUF6531" evidence="3">
    <location>
        <begin position="219"/>
        <end position="288"/>
    </location>
</feature>
<evidence type="ECO:0000256" key="1">
    <source>
        <dbReference type="SAM" id="MobiDB-lite"/>
    </source>
</evidence>
<feature type="non-terminal residue" evidence="4">
    <location>
        <position position="732"/>
    </location>
</feature>
<dbReference type="Gene3D" id="2.180.10.10">
    <property type="entry name" value="RHS repeat-associated core"/>
    <property type="match status" value="1"/>
</dbReference>
<feature type="transmembrane region" description="Helical" evidence="2">
    <location>
        <begin position="6"/>
        <end position="25"/>
    </location>
</feature>
<dbReference type="InterPro" id="IPR006530">
    <property type="entry name" value="YD"/>
</dbReference>
<dbReference type="EMBL" id="SMCO01000044">
    <property type="protein sequence ID" value="TCV78211.1"/>
    <property type="molecule type" value="Genomic_DNA"/>
</dbReference>
<evidence type="ECO:0000313" key="5">
    <source>
        <dbReference type="Proteomes" id="UP000295367"/>
    </source>
</evidence>
<dbReference type="Proteomes" id="UP000295367">
    <property type="component" value="Unassembled WGS sequence"/>
</dbReference>
<evidence type="ECO:0000313" key="4">
    <source>
        <dbReference type="EMBL" id="TCV78211.1"/>
    </source>
</evidence>
<gene>
    <name evidence="4" type="ORF">EDC63_1443</name>
</gene>
<feature type="transmembrane region" description="Helical" evidence="2">
    <location>
        <begin position="46"/>
        <end position="66"/>
    </location>
</feature>
<dbReference type="AlphaFoldDB" id="A0A4R3XTR8"/>
<keyword evidence="2" id="KW-0472">Membrane</keyword>
<dbReference type="NCBIfam" id="TIGR01643">
    <property type="entry name" value="YD_repeat_2x"/>
    <property type="match status" value="1"/>
</dbReference>
<comment type="caution">
    <text evidence="4">The sequence shown here is derived from an EMBL/GenBank/DDBJ whole genome shotgun (WGS) entry which is preliminary data.</text>
</comment>
<keyword evidence="5" id="KW-1185">Reference proteome</keyword>
<dbReference type="OrthoDB" id="8552614at2"/>
<keyword evidence="2" id="KW-1133">Transmembrane helix</keyword>
<sequence length="732" mass="80615">MAIGKLGIGFLHAAFVCVICLFRCFQVVKSTSVKLMDYNLQLPRTVLLVVYMFLFMTTISSAGTFAPPLRFFGFTGTGPVLGYDAESRPAACQIFLEAENAQYGPVFSNPRFGRWTEGNPSISVSPYQYSCLYTSILQGVVNNNDERWPGMAYCGSDYYHNDQTFSVDRNAGLCVCTYDATSVFDECISACPTGQTKIGQTCHGGKNNGAQPNQCVGIPILTGSGNKFQHEPIWQSGSGMDFSLSYNHNDSQISSFGRRWRSSFDSMIQTDVDGSIIVFRNDGKVIRYQKNGTVWGTDADTTDKLQEILDANSIRIGWQYRVSLDDSIESYDASGRLTSTQQRNKLALTFKYSDGTAGADGDIYIEGGAINMPLPAGRLIKVQDANGRVIRFRYGVREKITQFIDPSGAIYRFKYDALSNLTAVIYPDNTLSDSNDNPQRIYVYNESANINNGAACIGNPVGFPNALTSMIDTTSGDSTGANGTRYANWKYDCQGRATSSEHAPGLALGIDNYQLTYKTNPITGNPYTVVTDPRGFQRTYNFTTVLGVVKSTGTDQPGGSGCSAASSALTYDANGNIKTRADFSGNVTWYDYDMTRNLETTRIEAQGKPEARTIETDWHNRFRLPTEVREKDAGNVLQRVTHYTYDGDNLSSTGVGNLTTVTIKDTASSKTRTWTYNYTTSADNTLINLLKSVDGPRTDVNDITRYTYYTADDTTTTPPKYRRGDLNTLSNA</sequence>
<feature type="region of interest" description="Disordered" evidence="1">
    <location>
        <begin position="713"/>
        <end position="732"/>
    </location>
</feature>
<evidence type="ECO:0000259" key="3">
    <source>
        <dbReference type="Pfam" id="PF20148"/>
    </source>
</evidence>
<dbReference type="RefSeq" id="WP_132920985.1">
    <property type="nucleotide sequence ID" value="NZ_SMCO01000044.1"/>
</dbReference>
<dbReference type="Pfam" id="PF20148">
    <property type="entry name" value="DUF6531"/>
    <property type="match status" value="1"/>
</dbReference>
<proteinExistence type="predicted"/>
<protein>
    <submittedName>
        <fullName evidence="4">YD repeat-containing protein</fullName>
    </submittedName>
</protein>
<keyword evidence="2" id="KW-0812">Transmembrane</keyword>
<evidence type="ECO:0000256" key="2">
    <source>
        <dbReference type="SAM" id="Phobius"/>
    </source>
</evidence>